<evidence type="ECO:0000313" key="2">
    <source>
        <dbReference type="EMBL" id="GBM43151.1"/>
    </source>
</evidence>
<accession>A0A4Y2FPR3</accession>
<feature type="region of interest" description="Disordered" evidence="1">
    <location>
        <begin position="1"/>
        <end position="20"/>
    </location>
</feature>
<reference evidence="2 3" key="1">
    <citation type="journal article" date="2019" name="Sci. Rep.">
        <title>Orb-weaving spider Araneus ventricosus genome elucidates the spidroin gene catalogue.</title>
        <authorList>
            <person name="Kono N."/>
            <person name="Nakamura H."/>
            <person name="Ohtoshi R."/>
            <person name="Moran D.A.P."/>
            <person name="Shinohara A."/>
            <person name="Yoshida Y."/>
            <person name="Fujiwara M."/>
            <person name="Mori M."/>
            <person name="Tomita M."/>
            <person name="Arakawa K."/>
        </authorList>
    </citation>
    <scope>NUCLEOTIDE SEQUENCE [LARGE SCALE GENOMIC DNA]</scope>
</reference>
<feature type="compositionally biased region" description="Basic and acidic residues" evidence="1">
    <location>
        <begin position="1"/>
        <end position="12"/>
    </location>
</feature>
<keyword evidence="3" id="KW-1185">Reference proteome</keyword>
<protein>
    <submittedName>
        <fullName evidence="2">Uncharacterized protein</fullName>
    </submittedName>
</protein>
<evidence type="ECO:0000256" key="1">
    <source>
        <dbReference type="SAM" id="MobiDB-lite"/>
    </source>
</evidence>
<name>A0A4Y2FPR3_ARAVE</name>
<gene>
    <name evidence="2" type="ORF">AVEN_2277_1</name>
</gene>
<evidence type="ECO:0000313" key="3">
    <source>
        <dbReference type="Proteomes" id="UP000499080"/>
    </source>
</evidence>
<sequence>MDFKLCRSEKSHKGPLQEQQFKTERSDLEMTIGTVELQTIEQLQTITAKKAKNQALEKARFATVLSNRTKLDTTSVRRLCACIEESSLLLAVFFYFRCHTKAIERCGKADTELCGSSALDDYVRARIVNRTSMQAFETKEDFNPGAIDK</sequence>
<proteinExistence type="predicted"/>
<comment type="caution">
    <text evidence="2">The sequence shown here is derived from an EMBL/GenBank/DDBJ whole genome shotgun (WGS) entry which is preliminary data.</text>
</comment>
<dbReference type="AlphaFoldDB" id="A0A4Y2FPR3"/>
<dbReference type="Proteomes" id="UP000499080">
    <property type="component" value="Unassembled WGS sequence"/>
</dbReference>
<dbReference type="EMBL" id="BGPR01001019">
    <property type="protein sequence ID" value="GBM43151.1"/>
    <property type="molecule type" value="Genomic_DNA"/>
</dbReference>
<organism evidence="2 3">
    <name type="scientific">Araneus ventricosus</name>
    <name type="common">Orbweaver spider</name>
    <name type="synonym">Epeira ventricosa</name>
    <dbReference type="NCBI Taxonomy" id="182803"/>
    <lineage>
        <taxon>Eukaryota</taxon>
        <taxon>Metazoa</taxon>
        <taxon>Ecdysozoa</taxon>
        <taxon>Arthropoda</taxon>
        <taxon>Chelicerata</taxon>
        <taxon>Arachnida</taxon>
        <taxon>Araneae</taxon>
        <taxon>Araneomorphae</taxon>
        <taxon>Entelegynae</taxon>
        <taxon>Araneoidea</taxon>
        <taxon>Araneidae</taxon>
        <taxon>Araneus</taxon>
    </lineage>
</organism>